<organism evidence="1 2">
    <name type="scientific">Nocardia xishanensis</name>
    <dbReference type="NCBI Taxonomy" id="238964"/>
    <lineage>
        <taxon>Bacteria</taxon>
        <taxon>Bacillati</taxon>
        <taxon>Actinomycetota</taxon>
        <taxon>Actinomycetes</taxon>
        <taxon>Mycobacteriales</taxon>
        <taxon>Nocardiaceae</taxon>
        <taxon>Nocardia</taxon>
    </lineage>
</organism>
<reference evidence="1 2" key="1">
    <citation type="submission" date="2024-10" db="EMBL/GenBank/DDBJ databases">
        <title>The Natural Products Discovery Center: Release of the First 8490 Sequenced Strains for Exploring Actinobacteria Biosynthetic Diversity.</title>
        <authorList>
            <person name="Kalkreuter E."/>
            <person name="Kautsar S.A."/>
            <person name="Yang D."/>
            <person name="Bader C.D."/>
            <person name="Teijaro C.N."/>
            <person name="Fluegel L."/>
            <person name="Davis C.M."/>
            <person name="Simpson J.R."/>
            <person name="Lauterbach L."/>
            <person name="Steele A.D."/>
            <person name="Gui C."/>
            <person name="Meng S."/>
            <person name="Li G."/>
            <person name="Viehrig K."/>
            <person name="Ye F."/>
            <person name="Su P."/>
            <person name="Kiefer A.F."/>
            <person name="Nichols A."/>
            <person name="Cepeda A.J."/>
            <person name="Yan W."/>
            <person name="Fan B."/>
            <person name="Jiang Y."/>
            <person name="Adhikari A."/>
            <person name="Zheng C.-J."/>
            <person name="Schuster L."/>
            <person name="Cowan T.M."/>
            <person name="Smanski M.J."/>
            <person name="Chevrette M.G."/>
            <person name="De Carvalho L.P.S."/>
            <person name="Shen B."/>
        </authorList>
    </citation>
    <scope>NUCLEOTIDE SEQUENCE [LARGE SCALE GENOMIC DNA]</scope>
    <source>
        <strain evidence="1 2">NPDC019275</strain>
    </source>
</reference>
<protein>
    <submittedName>
        <fullName evidence="1">DUF1542 domain-containing protein</fullName>
    </submittedName>
</protein>
<proteinExistence type="predicted"/>
<name>A0ABW7WXD3_9NOCA</name>
<dbReference type="Proteomes" id="UP001611415">
    <property type="component" value="Unassembled WGS sequence"/>
</dbReference>
<dbReference type="EMBL" id="JBIRYO010000005">
    <property type="protein sequence ID" value="MFI2473512.1"/>
    <property type="molecule type" value="Genomic_DNA"/>
</dbReference>
<sequence>MEWLLVLIVVVAVAILLLMRGREGKQRTQTELADALADARQVNERLAGQIYNLSGSNDAAKQALVDASERYAAAGSQLDQAATPAQARLAKQTALEGLYYIRAARSAMGMDPGPSIPELDGQAVAGRVSEDRVIAFEGREIAASPNPSQVTPNYYPGGRVAGRPVPAGWYSEPWWKPALIGGAWGLGSALLFTSLFAGMSGVGYGAQGFESGYGEGYQDGVAAGEGNAGDWGSDTAPYDGGGYDGGYDGGGYGGGYDGGGYDGGGGFDGGGFDGGF</sequence>
<dbReference type="RefSeq" id="WP_397092199.1">
    <property type="nucleotide sequence ID" value="NZ_JBIRYO010000005.1"/>
</dbReference>
<evidence type="ECO:0000313" key="2">
    <source>
        <dbReference type="Proteomes" id="UP001611415"/>
    </source>
</evidence>
<gene>
    <name evidence="1" type="ORF">ACH49W_09055</name>
</gene>
<keyword evidence="2" id="KW-1185">Reference proteome</keyword>
<comment type="caution">
    <text evidence="1">The sequence shown here is derived from an EMBL/GenBank/DDBJ whole genome shotgun (WGS) entry which is preliminary data.</text>
</comment>
<evidence type="ECO:0000313" key="1">
    <source>
        <dbReference type="EMBL" id="MFI2473512.1"/>
    </source>
</evidence>
<accession>A0ABW7WXD3</accession>